<evidence type="ECO:0000313" key="3">
    <source>
        <dbReference type="Proteomes" id="UP000789570"/>
    </source>
</evidence>
<keyword evidence="1" id="KW-0175">Coiled coil</keyword>
<proteinExistence type="predicted"/>
<dbReference type="Proteomes" id="UP000789570">
    <property type="component" value="Unassembled WGS sequence"/>
</dbReference>
<reference evidence="2" key="1">
    <citation type="submission" date="2021-06" db="EMBL/GenBank/DDBJ databases">
        <authorList>
            <person name="Kallberg Y."/>
            <person name="Tangrot J."/>
            <person name="Rosling A."/>
        </authorList>
    </citation>
    <scope>NUCLEOTIDE SEQUENCE</scope>
    <source>
        <strain evidence="2">UK204</strain>
    </source>
</reference>
<accession>A0A9N9CC54</accession>
<dbReference type="AlphaFoldDB" id="A0A9N9CC54"/>
<organism evidence="2 3">
    <name type="scientific">Funneliformis caledonium</name>
    <dbReference type="NCBI Taxonomy" id="1117310"/>
    <lineage>
        <taxon>Eukaryota</taxon>
        <taxon>Fungi</taxon>
        <taxon>Fungi incertae sedis</taxon>
        <taxon>Mucoromycota</taxon>
        <taxon>Glomeromycotina</taxon>
        <taxon>Glomeromycetes</taxon>
        <taxon>Glomerales</taxon>
        <taxon>Glomeraceae</taxon>
        <taxon>Funneliformis</taxon>
    </lineage>
</organism>
<keyword evidence="3" id="KW-1185">Reference proteome</keyword>
<dbReference type="EMBL" id="CAJVPQ010002466">
    <property type="protein sequence ID" value="CAG8598116.1"/>
    <property type="molecule type" value="Genomic_DNA"/>
</dbReference>
<protein>
    <submittedName>
        <fullName evidence="2">17009_t:CDS:1</fullName>
    </submittedName>
</protein>
<gene>
    <name evidence="2" type="ORF">FCALED_LOCUS8448</name>
</gene>
<evidence type="ECO:0000256" key="1">
    <source>
        <dbReference type="SAM" id="Coils"/>
    </source>
</evidence>
<name>A0A9N9CC54_9GLOM</name>
<sequence length="536" mass="61745">MITDTKGLTTKQKNDIYNAVHADWNLMGLGIATTITAATASYAAAYHRYEFRNGKVHLAFEIDEMNSRARTRINQLNQHLNTERQITNSLRQQVNNLSSGLSTEQGRTREVQNQLNQANQEKAKKVEKQQKKLQEEVNNKKKQLEKNEQEKARLQAEIENLKIGSTNNNAAVLEKLNEAQEQQRQLGEKTKKLQTELNDLAIKNSELVRQLAVAKEKVDQFEQLEKKASQQAELVKELQGKLATNQIQIENLDKENKQLKVEKAELEKANKQDQSELIRELEARIERNRGVTNLIHEENTNLREQMTELQNRPQKPKNLDEAQEQAKKAIQAALEEGYILSEANGDIIPAYQGYQAKINKPDQSTRTHQELSEVLKSGENILLDDKDKEEEIFEKRRLTRQHLDALAEEDSPEAKQAYQAMNKNDRFLAILKEENYNEGSWQYELYWILQGIAKEYAKSHLNNEKIELYPRPRTPGTYSDTAYKLNGAEGFDITLTFEISDLAIIFTFLHEIAHDRVMIDEHKGLLPPNQVHSLPF</sequence>
<feature type="coiled-coil region" evidence="1">
    <location>
        <begin position="101"/>
        <end position="312"/>
    </location>
</feature>
<comment type="caution">
    <text evidence="2">The sequence shown here is derived from an EMBL/GenBank/DDBJ whole genome shotgun (WGS) entry which is preliminary data.</text>
</comment>
<evidence type="ECO:0000313" key="2">
    <source>
        <dbReference type="EMBL" id="CAG8598116.1"/>
    </source>
</evidence>